<dbReference type="GO" id="GO:0030170">
    <property type="term" value="F:pyridoxal phosphate binding"/>
    <property type="evidence" value="ECO:0007669"/>
    <property type="project" value="TreeGrafter"/>
</dbReference>
<accession>A0A4S8I074</accession>
<dbReference type="PIRSF" id="PIRSF000390">
    <property type="entry name" value="PLP_StrS"/>
    <property type="match status" value="1"/>
</dbReference>
<dbReference type="PANTHER" id="PTHR30244">
    <property type="entry name" value="TRANSAMINASE"/>
    <property type="match status" value="1"/>
</dbReference>
<dbReference type="InterPro" id="IPR015421">
    <property type="entry name" value="PyrdxlP-dep_Trfase_major"/>
</dbReference>
<name>A0A4S8I074_9BACT</name>
<dbReference type="GO" id="GO:0000271">
    <property type="term" value="P:polysaccharide biosynthetic process"/>
    <property type="evidence" value="ECO:0007669"/>
    <property type="project" value="TreeGrafter"/>
</dbReference>
<evidence type="ECO:0000313" key="7">
    <source>
        <dbReference type="Proteomes" id="UP000306918"/>
    </source>
</evidence>
<gene>
    <name evidence="6" type="ORF">FAM09_05265</name>
</gene>
<sequence length="371" mass="41317">MQVPFVDLKAQYHSIKKNIDDAIQSVIEESAFIGGKYVKEFEQQFASLYGVKHVISCANGTDSLYILMKVLGIGTGDEVITVANSWISSSETISQTGARPVFVDIHPEYYSMDETQLESKITPNTKAVIVVHLQGQMCAIDAIQSICQQKGIYLIEDCAQSHFSEYKNNRAGLFGIAGSFSFYPGKNLGAYGDAGCIITNDDQLAEKCRMLANHGALKKHHHLIEGINSRLDGLQAAILTSKLPYIIEWTEKRICNAGLYSKYLAGIDQIVLPAVRPNAKHSYHLYVIRAQQRDALMEFLKSRGIECTIHYPTALPNLPAYKYLGYTKADFPVATAYQEQILSLPMYPELSEDSIKYIAGSINEFYSAKKK</sequence>
<organism evidence="6 7">
    <name type="scientific">Niastella caeni</name>
    <dbReference type="NCBI Taxonomy" id="2569763"/>
    <lineage>
        <taxon>Bacteria</taxon>
        <taxon>Pseudomonadati</taxon>
        <taxon>Bacteroidota</taxon>
        <taxon>Chitinophagia</taxon>
        <taxon>Chitinophagales</taxon>
        <taxon>Chitinophagaceae</taxon>
        <taxon>Niastella</taxon>
    </lineage>
</organism>
<dbReference type="InterPro" id="IPR015424">
    <property type="entry name" value="PyrdxlP-dep_Trfase"/>
</dbReference>
<evidence type="ECO:0000256" key="4">
    <source>
        <dbReference type="PIRSR" id="PIRSR000390-2"/>
    </source>
</evidence>
<keyword evidence="6" id="KW-0808">Transferase</keyword>
<dbReference type="Pfam" id="PF01041">
    <property type="entry name" value="DegT_DnrJ_EryC1"/>
    <property type="match status" value="1"/>
</dbReference>
<feature type="active site" description="Proton acceptor" evidence="3">
    <location>
        <position position="186"/>
    </location>
</feature>
<evidence type="ECO:0000256" key="5">
    <source>
        <dbReference type="RuleBase" id="RU004508"/>
    </source>
</evidence>
<dbReference type="InterPro" id="IPR000653">
    <property type="entry name" value="DegT/StrS_aminotransferase"/>
</dbReference>
<dbReference type="Gene3D" id="3.40.640.10">
    <property type="entry name" value="Type I PLP-dependent aspartate aminotransferase-like (Major domain)"/>
    <property type="match status" value="1"/>
</dbReference>
<reference evidence="6 7" key="1">
    <citation type="submission" date="2019-04" db="EMBL/GenBank/DDBJ databases">
        <title>Niastella caeni sp. nov., isolated from activated sludge.</title>
        <authorList>
            <person name="Sheng M."/>
        </authorList>
    </citation>
    <scope>NUCLEOTIDE SEQUENCE [LARGE SCALE GENOMIC DNA]</scope>
    <source>
        <strain evidence="6 7">HX-2-15</strain>
    </source>
</reference>
<keyword evidence="6" id="KW-0032">Aminotransferase</keyword>
<protein>
    <submittedName>
        <fullName evidence="6">DegT/DnrJ/EryC1/StrS family aminotransferase</fullName>
    </submittedName>
</protein>
<dbReference type="PANTHER" id="PTHR30244:SF36">
    <property type="entry name" value="3-OXO-GLUCOSE-6-PHOSPHATE:GLUTAMATE AMINOTRANSFERASE"/>
    <property type="match status" value="1"/>
</dbReference>
<keyword evidence="7" id="KW-1185">Reference proteome</keyword>
<evidence type="ECO:0000256" key="1">
    <source>
        <dbReference type="ARBA" id="ARBA00022898"/>
    </source>
</evidence>
<evidence type="ECO:0000256" key="3">
    <source>
        <dbReference type="PIRSR" id="PIRSR000390-1"/>
    </source>
</evidence>
<comment type="similarity">
    <text evidence="2 5">Belongs to the DegT/DnrJ/EryC1 family.</text>
</comment>
<dbReference type="Gene3D" id="3.90.1150.10">
    <property type="entry name" value="Aspartate Aminotransferase, domain 1"/>
    <property type="match status" value="1"/>
</dbReference>
<dbReference type="GO" id="GO:0008483">
    <property type="term" value="F:transaminase activity"/>
    <property type="evidence" value="ECO:0007669"/>
    <property type="project" value="UniProtKB-KW"/>
</dbReference>
<proteinExistence type="inferred from homology"/>
<dbReference type="OrthoDB" id="9804264at2"/>
<dbReference type="InterPro" id="IPR015422">
    <property type="entry name" value="PyrdxlP-dep_Trfase_small"/>
</dbReference>
<dbReference type="Proteomes" id="UP000306918">
    <property type="component" value="Unassembled WGS sequence"/>
</dbReference>
<feature type="modified residue" description="N6-(pyridoxal phosphate)lysine" evidence="4">
    <location>
        <position position="186"/>
    </location>
</feature>
<dbReference type="EMBL" id="STFF01000001">
    <property type="protein sequence ID" value="THU41518.1"/>
    <property type="molecule type" value="Genomic_DNA"/>
</dbReference>
<dbReference type="AlphaFoldDB" id="A0A4S8I074"/>
<comment type="caution">
    <text evidence="6">The sequence shown here is derived from an EMBL/GenBank/DDBJ whole genome shotgun (WGS) entry which is preliminary data.</text>
</comment>
<keyword evidence="1 4" id="KW-0663">Pyridoxal phosphate</keyword>
<evidence type="ECO:0000313" key="6">
    <source>
        <dbReference type="EMBL" id="THU41518.1"/>
    </source>
</evidence>
<dbReference type="SUPFAM" id="SSF53383">
    <property type="entry name" value="PLP-dependent transferases"/>
    <property type="match status" value="1"/>
</dbReference>
<dbReference type="RefSeq" id="WP_136576007.1">
    <property type="nucleotide sequence ID" value="NZ_STFF01000001.1"/>
</dbReference>
<dbReference type="CDD" id="cd00616">
    <property type="entry name" value="AHBA_syn"/>
    <property type="match status" value="1"/>
</dbReference>
<evidence type="ECO:0000256" key="2">
    <source>
        <dbReference type="ARBA" id="ARBA00037999"/>
    </source>
</evidence>